<evidence type="ECO:0000259" key="1">
    <source>
        <dbReference type="Pfam" id="PF08000"/>
    </source>
</evidence>
<reference evidence="3 5" key="2">
    <citation type="journal article" date="2019" name="Nat. Med.">
        <title>A library of human gut bacterial isolates paired with longitudinal multiomics data enables mechanistic microbiome research.</title>
        <authorList>
            <person name="Poyet M."/>
            <person name="Groussin M."/>
            <person name="Gibbons S.M."/>
            <person name="Avila-Pacheco J."/>
            <person name="Jiang X."/>
            <person name="Kearney S.M."/>
            <person name="Perrotta A.R."/>
            <person name="Berdy B."/>
            <person name="Zhao S."/>
            <person name="Lieberman T.D."/>
            <person name="Swanson P.K."/>
            <person name="Smith M."/>
            <person name="Roesemann S."/>
            <person name="Alexander J.E."/>
            <person name="Rich S.A."/>
            <person name="Livny J."/>
            <person name="Vlamakis H."/>
            <person name="Clish C."/>
            <person name="Bullock K."/>
            <person name="Deik A."/>
            <person name="Scott J."/>
            <person name="Pierce K.A."/>
            <person name="Xavier R.J."/>
            <person name="Alm E.J."/>
        </authorList>
    </citation>
    <scope>NUCLEOTIDE SEQUENCE [LARGE SCALE GENOMIC DNA]</scope>
    <source>
        <strain evidence="3 5">BIOML-A3</strain>
    </source>
</reference>
<reference evidence="2 4" key="1">
    <citation type="submission" date="2015-09" db="EMBL/GenBank/DDBJ databases">
        <authorList>
            <consortium name="Pathogen Informatics"/>
        </authorList>
    </citation>
    <scope>NUCLEOTIDE SEQUENCE [LARGE SCALE GENOMIC DNA]</scope>
    <source>
        <strain evidence="2 4">2789STDY5608891</strain>
    </source>
</reference>
<evidence type="ECO:0000313" key="5">
    <source>
        <dbReference type="Proteomes" id="UP000431304"/>
    </source>
</evidence>
<dbReference type="STRING" id="39490.ERS852448_02154"/>
<dbReference type="RefSeq" id="WP_055290532.1">
    <property type="nucleotide sequence ID" value="NZ_CAXUGT010000012.1"/>
</dbReference>
<dbReference type="GeneID" id="97391215"/>
<dbReference type="OrthoDB" id="9803613at2"/>
<accession>A0A173UN76</accession>
<feature type="domain" description="Bacterial Pleckstrin homology" evidence="1">
    <location>
        <begin position="5"/>
        <end position="123"/>
    </location>
</feature>
<evidence type="ECO:0000313" key="4">
    <source>
        <dbReference type="Proteomes" id="UP000095492"/>
    </source>
</evidence>
<dbReference type="InterPro" id="IPR037063">
    <property type="entry name" value="PHb_sf"/>
</dbReference>
<dbReference type="Proteomes" id="UP000095492">
    <property type="component" value="Unassembled WGS sequence"/>
</dbReference>
<dbReference type="AlphaFoldDB" id="A0A173UN76"/>
<dbReference type="Pfam" id="PF08000">
    <property type="entry name" value="bPH_1"/>
    <property type="match status" value="1"/>
</dbReference>
<dbReference type="EMBL" id="WKRA01000029">
    <property type="protein sequence ID" value="MSD17110.1"/>
    <property type="molecule type" value="Genomic_DNA"/>
</dbReference>
<dbReference type="Proteomes" id="UP000431304">
    <property type="component" value="Unassembled WGS sequence"/>
</dbReference>
<dbReference type="CDD" id="cd13225">
    <property type="entry name" value="PH-like_bacteria"/>
    <property type="match status" value="1"/>
</dbReference>
<dbReference type="SUPFAM" id="SSF50729">
    <property type="entry name" value="PH domain-like"/>
    <property type="match status" value="1"/>
</dbReference>
<evidence type="ECO:0000313" key="2">
    <source>
        <dbReference type="EMBL" id="CUN16284.1"/>
    </source>
</evidence>
<gene>
    <name evidence="2" type="ORF">ERS852448_02154</name>
    <name evidence="3" type="ORF">GKE72_13805</name>
</gene>
<dbReference type="Gene3D" id="2.30.29.50">
    <property type="entry name" value="Bacterial Pleckstrin homology domain"/>
    <property type="match status" value="1"/>
</dbReference>
<dbReference type="EMBL" id="CYYA01000015">
    <property type="protein sequence ID" value="CUN16284.1"/>
    <property type="molecule type" value="Genomic_DNA"/>
</dbReference>
<name>A0A173UN76_EUBRA</name>
<dbReference type="InterPro" id="IPR012544">
    <property type="entry name" value="PHb"/>
</dbReference>
<organism evidence="2 4">
    <name type="scientific">Eubacterium ramulus</name>
    <dbReference type="NCBI Taxonomy" id="39490"/>
    <lineage>
        <taxon>Bacteria</taxon>
        <taxon>Bacillati</taxon>
        <taxon>Bacillota</taxon>
        <taxon>Clostridia</taxon>
        <taxon>Eubacteriales</taxon>
        <taxon>Eubacteriaceae</taxon>
        <taxon>Eubacterium</taxon>
    </lineage>
</organism>
<sequence>MIDFKNGSFIKLKDTKKFHNESLIKPLFVPGEEFLGEYQAIRDFVIFTNKRVIAVNVQGMTGKKKDFTTLPYSKIQAFSIETAGVIDLDSELELYFSSLGKVKFEFTGSSNIVEIGRTISQYIL</sequence>
<protein>
    <submittedName>
        <fullName evidence="3">PH domain-containing protein</fullName>
    </submittedName>
    <submittedName>
        <fullName evidence="2">Protein of uncharacterized function (DUF1696)</fullName>
    </submittedName>
</protein>
<proteinExistence type="predicted"/>
<evidence type="ECO:0000313" key="3">
    <source>
        <dbReference type="EMBL" id="MSD17110.1"/>
    </source>
</evidence>